<feature type="region of interest" description="Disordered" evidence="7">
    <location>
        <begin position="55"/>
        <end position="81"/>
    </location>
</feature>
<dbReference type="VEuPathDB" id="AmoebaDB:NF0029890"/>
<dbReference type="Pfam" id="PF01266">
    <property type="entry name" value="DAO"/>
    <property type="match status" value="2"/>
</dbReference>
<dbReference type="EC" id="1.1.5.3" evidence="3"/>
<organism evidence="10 11">
    <name type="scientific">Naegleria fowleri</name>
    <name type="common">Brain eating amoeba</name>
    <dbReference type="NCBI Taxonomy" id="5763"/>
    <lineage>
        <taxon>Eukaryota</taxon>
        <taxon>Discoba</taxon>
        <taxon>Heterolobosea</taxon>
        <taxon>Tetramitia</taxon>
        <taxon>Eutetramitia</taxon>
        <taxon>Vahlkampfiidae</taxon>
        <taxon>Naegleria</taxon>
    </lineage>
</organism>
<feature type="domain" description="FAD dependent oxidoreductase" evidence="8">
    <location>
        <begin position="334"/>
        <end position="486"/>
    </location>
</feature>
<dbReference type="GO" id="GO:0004368">
    <property type="term" value="F:glycerol-3-phosphate dehydrogenase (quinone) activity"/>
    <property type="evidence" value="ECO:0007669"/>
    <property type="project" value="UniProtKB-EC"/>
</dbReference>
<dbReference type="Gene3D" id="3.50.50.60">
    <property type="entry name" value="FAD/NAD(P)-binding domain"/>
    <property type="match status" value="2"/>
</dbReference>
<reference evidence="10 11" key="1">
    <citation type="journal article" date="2019" name="Sci. Rep.">
        <title>Nanopore sequencing improves the draft genome of the human pathogenic amoeba Naegleria fowleri.</title>
        <authorList>
            <person name="Liechti N."/>
            <person name="Schurch N."/>
            <person name="Bruggmann R."/>
            <person name="Wittwer M."/>
        </authorList>
    </citation>
    <scope>NUCLEOTIDE SEQUENCE [LARGE SCALE GENOMIC DNA]</scope>
    <source>
        <strain evidence="10 11">ATCC 30894</strain>
    </source>
</reference>
<evidence type="ECO:0000256" key="7">
    <source>
        <dbReference type="SAM" id="MobiDB-lite"/>
    </source>
</evidence>
<dbReference type="Gene3D" id="1.10.8.870">
    <property type="entry name" value="Alpha-glycerophosphate oxidase, cap domain"/>
    <property type="match status" value="1"/>
</dbReference>
<evidence type="ECO:0000256" key="2">
    <source>
        <dbReference type="ARBA" id="ARBA00007330"/>
    </source>
</evidence>
<dbReference type="InterPro" id="IPR038299">
    <property type="entry name" value="DAO_C_sf"/>
</dbReference>
<keyword evidence="4" id="KW-0285">Flavoprotein</keyword>
<dbReference type="GeneID" id="68118639"/>
<dbReference type="Pfam" id="PF16901">
    <property type="entry name" value="DAO_C"/>
    <property type="match status" value="1"/>
</dbReference>
<feature type="domain" description="Alpha-glycerophosphate oxidase C-terminal" evidence="9">
    <location>
        <begin position="589"/>
        <end position="710"/>
    </location>
</feature>
<dbReference type="PRINTS" id="PR01001">
    <property type="entry name" value="FADG3PDH"/>
</dbReference>
<dbReference type="VEuPathDB" id="AmoebaDB:NF0029900"/>
<evidence type="ECO:0000256" key="3">
    <source>
        <dbReference type="ARBA" id="ARBA00013029"/>
    </source>
</evidence>
<dbReference type="GO" id="GO:0006072">
    <property type="term" value="P:glycerol-3-phosphate metabolic process"/>
    <property type="evidence" value="ECO:0007669"/>
    <property type="project" value="InterPro"/>
</dbReference>
<dbReference type="OMA" id="PHIVKPM"/>
<gene>
    <name evidence="10" type="ORF">FDP41_011424</name>
</gene>
<feature type="region of interest" description="Disordered" evidence="7">
    <location>
        <begin position="488"/>
        <end position="508"/>
    </location>
</feature>
<evidence type="ECO:0000256" key="1">
    <source>
        <dbReference type="ARBA" id="ARBA00001974"/>
    </source>
</evidence>
<protein>
    <recommendedName>
        <fullName evidence="3">glycerol-3-phosphate dehydrogenase</fullName>
        <ecNumber evidence="3">1.1.5.3</ecNumber>
    </recommendedName>
</protein>
<dbReference type="Proteomes" id="UP000444721">
    <property type="component" value="Unassembled WGS sequence"/>
</dbReference>
<dbReference type="InterPro" id="IPR031656">
    <property type="entry name" value="DAO_C"/>
</dbReference>
<evidence type="ECO:0000256" key="5">
    <source>
        <dbReference type="ARBA" id="ARBA00022827"/>
    </source>
</evidence>
<dbReference type="VEuPathDB" id="AmoebaDB:NfTy_019130"/>
<dbReference type="InterPro" id="IPR036188">
    <property type="entry name" value="FAD/NAD-bd_sf"/>
</dbReference>
<feature type="domain" description="FAD dependent oxidoreductase" evidence="8">
    <location>
        <begin position="89"/>
        <end position="272"/>
    </location>
</feature>
<dbReference type="InterPro" id="IPR006076">
    <property type="entry name" value="FAD-dep_OxRdtase"/>
</dbReference>
<evidence type="ECO:0000313" key="10">
    <source>
        <dbReference type="EMBL" id="KAF0982494.1"/>
    </source>
</evidence>
<evidence type="ECO:0000256" key="4">
    <source>
        <dbReference type="ARBA" id="ARBA00022630"/>
    </source>
</evidence>
<feature type="region of interest" description="Disordered" evidence="7">
    <location>
        <begin position="280"/>
        <end position="323"/>
    </location>
</feature>
<comment type="cofactor">
    <cofactor evidence="1">
        <name>FAD</name>
        <dbReference type="ChEBI" id="CHEBI:57692"/>
    </cofactor>
</comment>
<dbReference type="GO" id="GO:0005739">
    <property type="term" value="C:mitochondrion"/>
    <property type="evidence" value="ECO:0007669"/>
    <property type="project" value="TreeGrafter"/>
</dbReference>
<keyword evidence="5" id="KW-0274">FAD</keyword>
<dbReference type="SUPFAM" id="SSF141571">
    <property type="entry name" value="Pentapeptide repeat-like"/>
    <property type="match status" value="1"/>
</dbReference>
<dbReference type="PANTHER" id="PTHR11985:SF15">
    <property type="entry name" value="GLYCEROL-3-PHOSPHATE DEHYDROGENASE, MITOCHONDRIAL"/>
    <property type="match status" value="1"/>
</dbReference>
<feature type="compositionally biased region" description="Low complexity" evidence="7">
    <location>
        <begin position="490"/>
        <end position="508"/>
    </location>
</feature>
<name>A0A6A5C7M4_NAEFO</name>
<proteinExistence type="inferred from homology"/>
<feature type="compositionally biased region" description="Basic and acidic residues" evidence="7">
    <location>
        <begin position="280"/>
        <end position="307"/>
    </location>
</feature>
<keyword evidence="11" id="KW-1185">Reference proteome</keyword>
<dbReference type="RefSeq" id="XP_044567207.1">
    <property type="nucleotide sequence ID" value="XM_044701831.1"/>
</dbReference>
<dbReference type="OrthoDB" id="264015at2759"/>
<dbReference type="SUPFAM" id="SSF51905">
    <property type="entry name" value="FAD/NAD(P)-binding domain"/>
    <property type="match status" value="1"/>
</dbReference>
<comment type="caution">
    <text evidence="10">The sequence shown here is derived from an EMBL/GenBank/DDBJ whole genome shotgun (WGS) entry which is preliminary data.</text>
</comment>
<dbReference type="VEuPathDB" id="AmoebaDB:FDP41_011424"/>
<accession>A0A6A5C7M4</accession>
<evidence type="ECO:0000256" key="6">
    <source>
        <dbReference type="ARBA" id="ARBA00023002"/>
    </source>
</evidence>
<evidence type="ECO:0000313" key="11">
    <source>
        <dbReference type="Proteomes" id="UP000444721"/>
    </source>
</evidence>
<evidence type="ECO:0000259" key="8">
    <source>
        <dbReference type="Pfam" id="PF01266"/>
    </source>
</evidence>
<comment type="similarity">
    <text evidence="2">Belongs to the FAD-dependent glycerol-3-phosphate dehydrogenase family.</text>
</comment>
<dbReference type="PANTHER" id="PTHR11985">
    <property type="entry name" value="GLYCEROL-3-PHOSPHATE DEHYDROGENASE"/>
    <property type="match status" value="1"/>
</dbReference>
<evidence type="ECO:0000259" key="9">
    <source>
        <dbReference type="Pfam" id="PF16901"/>
    </source>
</evidence>
<dbReference type="AlphaFoldDB" id="A0A6A5C7M4"/>
<dbReference type="EMBL" id="VFQX01000009">
    <property type="protein sequence ID" value="KAF0982494.1"/>
    <property type="molecule type" value="Genomic_DNA"/>
</dbReference>
<dbReference type="InterPro" id="IPR000447">
    <property type="entry name" value="G3P_DH_FAD-dep"/>
</dbReference>
<keyword evidence="6" id="KW-0560">Oxidoreductase</keyword>
<sequence length="730" mass="83995">MNTSTTTRTRSLYALPTRSQLIAQLKQFQQQPHHKKSNLNNINLNNINLNSINLNNSNPSQVNLNNSNPSQVNPNNSNMSNPNQHPLFDVIVIGGGCVGSGIALEASHSLKVALFEMEDFGSGTSSKSTKLLHGGVRYLRKALNQFDLSQFKLVKQALHDRFQILNHMAPHLTNTLQIITPLYEWSEFIPTYFLLKLYDWMAFPHHLAPSYLLSASQALEFFPMLKHEQLKGAMVYHDGQFDDARLNLALIQTAIQHGVVALNRFKVIRFLFNDEHGENDEHVRQQDDSQQQEHVRQQDDSQQQEHDDEHDDSQHNGPSSLIKGVVVRDELTREVYSIRSKVVINAAGHFADEIRLMENDQNHHHHQNHHPLNTLNTLNNKILELSMGIHIVLDGQFCPPSMHQGLLIPKTRDHRVIFLLPYLNHTLVGTTDSKLVVDSFNKNGISNHVQPREEDIQYLLDHVNEYFNVKVTRQDVKAVWAGIRPLSHLHNNNHNHNNNNNHNQQQQQQQFVKKNIKLDTASISREHAIYTSPSGLFTIVGGKWTTFRSMAMDIMQQVIQHESIRNCTFNTCTHPHTTTTTCTTTTTTCTTHTLQLYGSEEYNSTFDRVLNEFIKELDISQHLNHAYGDQGYLVQKIALEEQLLKRLDPHYPYIEAEVVYSVRYEYALKISDIIQRRTRLFFIDTKVSKQVIPRVSQLMAKELGWSEEERLKQVEECLKELFLSQQQQDS</sequence>
<dbReference type="Gene3D" id="3.30.9.10">
    <property type="entry name" value="D-Amino Acid Oxidase, subunit A, domain 2"/>
    <property type="match status" value="2"/>
</dbReference>